<proteinExistence type="predicted"/>
<evidence type="ECO:0000256" key="1">
    <source>
        <dbReference type="SAM" id="MobiDB-lite"/>
    </source>
</evidence>
<protein>
    <submittedName>
        <fullName evidence="2">Uncharacterized protein</fullName>
    </submittedName>
</protein>
<feature type="region of interest" description="Disordered" evidence="1">
    <location>
        <begin position="1"/>
        <end position="64"/>
    </location>
</feature>
<evidence type="ECO:0000313" key="3">
    <source>
        <dbReference type="Proteomes" id="UP001527866"/>
    </source>
</evidence>
<feature type="region of interest" description="Disordered" evidence="1">
    <location>
        <begin position="84"/>
        <end position="105"/>
    </location>
</feature>
<organism evidence="2 3">
    <name type="scientific">Nocardiopsis endophytica</name>
    <dbReference type="NCBI Taxonomy" id="3018445"/>
    <lineage>
        <taxon>Bacteria</taxon>
        <taxon>Bacillati</taxon>
        <taxon>Actinomycetota</taxon>
        <taxon>Actinomycetes</taxon>
        <taxon>Streptosporangiales</taxon>
        <taxon>Nocardiopsidaceae</taxon>
        <taxon>Nocardiopsis</taxon>
    </lineage>
</organism>
<gene>
    <name evidence="2" type="ORF">O4J56_27385</name>
</gene>
<name>A0ABT4UDH2_9ACTN</name>
<sequence>MGENDEPRPRRRRWRLWRRKETAEEAGAELQPQERPPSRYPSPDGGPPIGSPPDGGPPQQGLPGHALSVLWFHCEEHGEELAVDYFDPRDPPRCSHGDPMARKPE</sequence>
<feature type="compositionally biased region" description="Basic residues" evidence="1">
    <location>
        <begin position="9"/>
        <end position="18"/>
    </location>
</feature>
<comment type="caution">
    <text evidence="2">The sequence shown here is derived from an EMBL/GenBank/DDBJ whole genome shotgun (WGS) entry which is preliminary data.</text>
</comment>
<dbReference type="Proteomes" id="UP001527866">
    <property type="component" value="Unassembled WGS sequence"/>
</dbReference>
<dbReference type="EMBL" id="JAQFWQ010000119">
    <property type="protein sequence ID" value="MDA2814400.1"/>
    <property type="molecule type" value="Genomic_DNA"/>
</dbReference>
<evidence type="ECO:0000313" key="2">
    <source>
        <dbReference type="EMBL" id="MDA2814400.1"/>
    </source>
</evidence>
<keyword evidence="3" id="KW-1185">Reference proteome</keyword>
<reference evidence="2 3" key="1">
    <citation type="submission" date="2023-01" db="EMBL/GenBank/DDBJ databases">
        <title>Draft genome sequence of Nocardiopsis sp. RSe5-2 isolated from halophytes.</title>
        <authorList>
            <person name="Duangmal K."/>
            <person name="Chantavorakit T."/>
        </authorList>
    </citation>
    <scope>NUCLEOTIDE SEQUENCE [LARGE SCALE GENOMIC DNA]</scope>
    <source>
        <strain evidence="2 3">RSe5-2</strain>
    </source>
</reference>
<accession>A0ABT4UDH2</accession>
<dbReference type="RefSeq" id="WP_270689792.1">
    <property type="nucleotide sequence ID" value="NZ_JAQFWQ010000119.1"/>
</dbReference>
<feature type="compositionally biased region" description="Pro residues" evidence="1">
    <location>
        <begin position="34"/>
        <end position="56"/>
    </location>
</feature>